<organism evidence="15 16">
    <name type="scientific">Drosophila navojoa</name>
    <name type="common">Fruit fly</name>
    <dbReference type="NCBI Taxonomy" id="7232"/>
    <lineage>
        <taxon>Eukaryota</taxon>
        <taxon>Metazoa</taxon>
        <taxon>Ecdysozoa</taxon>
        <taxon>Arthropoda</taxon>
        <taxon>Hexapoda</taxon>
        <taxon>Insecta</taxon>
        <taxon>Pterygota</taxon>
        <taxon>Neoptera</taxon>
        <taxon>Endopterygota</taxon>
        <taxon>Diptera</taxon>
        <taxon>Brachycera</taxon>
        <taxon>Muscomorpha</taxon>
        <taxon>Ephydroidea</taxon>
        <taxon>Drosophilidae</taxon>
        <taxon>Drosophila</taxon>
    </lineage>
</organism>
<evidence type="ECO:0000256" key="2">
    <source>
        <dbReference type="ARBA" id="ARBA00023315"/>
    </source>
</evidence>
<dbReference type="PROSITE" id="PS51186">
    <property type="entry name" value="GNAT"/>
    <property type="match status" value="1"/>
</dbReference>
<dbReference type="PANTHER" id="PTHR20905">
    <property type="entry name" value="N-ACETYLTRANSFERASE-RELATED"/>
    <property type="match status" value="1"/>
</dbReference>
<comment type="catalytic activity">
    <reaction evidence="13">
        <text>serotonin + acetyl-CoA = N-acetylserotonin + CoA + H(+)</text>
        <dbReference type="Rhea" id="RHEA:25217"/>
        <dbReference type="ChEBI" id="CHEBI:15378"/>
        <dbReference type="ChEBI" id="CHEBI:17697"/>
        <dbReference type="ChEBI" id="CHEBI:57287"/>
        <dbReference type="ChEBI" id="CHEBI:57288"/>
        <dbReference type="ChEBI" id="CHEBI:350546"/>
        <dbReference type="EC" id="2.3.1.87"/>
    </reaction>
    <physiologicalReaction direction="left-to-right" evidence="13">
        <dbReference type="Rhea" id="RHEA:25218"/>
    </physiologicalReaction>
</comment>
<evidence type="ECO:0000256" key="6">
    <source>
        <dbReference type="ARBA" id="ARBA00050189"/>
    </source>
</evidence>
<dbReference type="FunFam" id="3.40.630.30:FF:000046">
    <property type="entry name" value="Dopamine N-acetyltransferase"/>
    <property type="match status" value="1"/>
</dbReference>
<dbReference type="InterPro" id="IPR000182">
    <property type="entry name" value="GNAT_dom"/>
</dbReference>
<dbReference type="InterPro" id="IPR016181">
    <property type="entry name" value="Acyl_CoA_acyltransferase"/>
</dbReference>
<evidence type="ECO:0000256" key="5">
    <source>
        <dbReference type="ARBA" id="ARBA00039114"/>
    </source>
</evidence>
<dbReference type="EMBL" id="LSRL02000053">
    <property type="protein sequence ID" value="TDG46740.1"/>
    <property type="molecule type" value="Genomic_DNA"/>
</dbReference>
<comment type="catalytic activity">
    <reaction evidence="10">
        <text>serotonin + (9Z)-octadecenoyl-CoA = N-(9Z-octadecenoyl)-serotonin + CoA + H(+)</text>
        <dbReference type="Rhea" id="RHEA:51392"/>
        <dbReference type="ChEBI" id="CHEBI:15378"/>
        <dbReference type="ChEBI" id="CHEBI:57287"/>
        <dbReference type="ChEBI" id="CHEBI:57387"/>
        <dbReference type="ChEBI" id="CHEBI:134064"/>
        <dbReference type="ChEBI" id="CHEBI:350546"/>
    </reaction>
    <physiologicalReaction direction="left-to-right" evidence="10">
        <dbReference type="Rhea" id="RHEA:51393"/>
    </physiologicalReaction>
</comment>
<comment type="catalytic activity">
    <reaction evidence="12">
        <text>dopamine + hexadecanoyl-CoA = N-hexadecanoyl-dopamine + CoA + H(+)</text>
        <dbReference type="Rhea" id="RHEA:51376"/>
        <dbReference type="ChEBI" id="CHEBI:15378"/>
        <dbReference type="ChEBI" id="CHEBI:57287"/>
        <dbReference type="ChEBI" id="CHEBI:57379"/>
        <dbReference type="ChEBI" id="CHEBI:59905"/>
        <dbReference type="ChEBI" id="CHEBI:134058"/>
    </reaction>
    <physiologicalReaction direction="left-to-right" evidence="12">
        <dbReference type="Rhea" id="RHEA:51377"/>
    </physiologicalReaction>
</comment>
<accession>A0A484BFG4</accession>
<dbReference type="EC" id="2.3.1.87" evidence="5"/>
<evidence type="ECO:0000256" key="8">
    <source>
        <dbReference type="ARBA" id="ARBA00051284"/>
    </source>
</evidence>
<dbReference type="Proteomes" id="UP000295192">
    <property type="component" value="Unassembled WGS sequence"/>
</dbReference>
<comment type="catalytic activity">
    <reaction evidence="7">
        <text>serotonin + octadecanoyl-CoA = N-octadecanoyl-serotonin + CoA + H(+)</text>
        <dbReference type="Rhea" id="RHEA:51400"/>
        <dbReference type="ChEBI" id="CHEBI:15378"/>
        <dbReference type="ChEBI" id="CHEBI:57287"/>
        <dbReference type="ChEBI" id="CHEBI:57394"/>
        <dbReference type="ChEBI" id="CHEBI:134065"/>
        <dbReference type="ChEBI" id="CHEBI:350546"/>
    </reaction>
    <physiologicalReaction direction="left-to-right" evidence="7">
        <dbReference type="Rhea" id="RHEA:51401"/>
    </physiologicalReaction>
</comment>
<evidence type="ECO:0000256" key="10">
    <source>
        <dbReference type="ARBA" id="ARBA00051823"/>
    </source>
</evidence>
<keyword evidence="16" id="KW-1185">Reference proteome</keyword>
<name>A0A484BFG4_DRONA</name>
<evidence type="ECO:0000256" key="9">
    <source>
        <dbReference type="ARBA" id="ARBA00051711"/>
    </source>
</evidence>
<evidence type="ECO:0000256" key="4">
    <source>
        <dbReference type="ARBA" id="ARBA00038182"/>
    </source>
</evidence>
<dbReference type="SUPFAM" id="SSF55729">
    <property type="entry name" value="Acyl-CoA N-acyltransferases (Nat)"/>
    <property type="match status" value="1"/>
</dbReference>
<proteinExistence type="inferred from homology"/>
<dbReference type="Pfam" id="PF00583">
    <property type="entry name" value="Acetyltransf_1"/>
    <property type="match status" value="1"/>
</dbReference>
<evidence type="ECO:0000259" key="14">
    <source>
        <dbReference type="PROSITE" id="PS51186"/>
    </source>
</evidence>
<evidence type="ECO:0000256" key="3">
    <source>
        <dbReference type="ARBA" id="ARBA00037926"/>
    </source>
</evidence>
<comment type="catalytic activity">
    <reaction evidence="11">
        <text>serotonin + hexadecanoyl-CoA = N-hexadecanoyl-serotonin + CoA + H(+)</text>
        <dbReference type="Rhea" id="RHEA:51384"/>
        <dbReference type="ChEBI" id="CHEBI:15378"/>
        <dbReference type="ChEBI" id="CHEBI:57287"/>
        <dbReference type="ChEBI" id="CHEBI:57379"/>
        <dbReference type="ChEBI" id="CHEBI:134059"/>
        <dbReference type="ChEBI" id="CHEBI:350546"/>
    </reaction>
    <physiologicalReaction direction="left-to-right" evidence="11">
        <dbReference type="Rhea" id="RHEA:51385"/>
    </physiologicalReaction>
</comment>
<reference evidence="15 16" key="1">
    <citation type="journal article" date="2019" name="J. Hered.">
        <title>An Improved Genome Assembly for Drosophila navojoa, the Basal Species in the mojavensis Cluster.</title>
        <authorList>
            <person name="Vanderlinde T."/>
            <person name="Dupim E.G."/>
            <person name="Nazario-Yepiz N.O."/>
            <person name="Carvalho A.B."/>
        </authorList>
    </citation>
    <scope>NUCLEOTIDE SEQUENCE [LARGE SCALE GENOMIC DNA]</scope>
    <source>
        <strain evidence="15">Navoj_Jal97</strain>
        <tissue evidence="15">Whole organism</tissue>
    </source>
</reference>
<protein>
    <recommendedName>
        <fullName evidence="5">aralkylamine N-acetyltransferase</fullName>
        <ecNumber evidence="5">2.3.1.87</ecNumber>
    </recommendedName>
</protein>
<feature type="domain" description="N-acetyltransferase" evidence="14">
    <location>
        <begin position="9"/>
        <end position="206"/>
    </location>
</feature>
<dbReference type="OMA" id="YSHITAV"/>
<dbReference type="PANTHER" id="PTHR20905:SF1">
    <property type="entry name" value="AT07410P-RELATED"/>
    <property type="match status" value="1"/>
</dbReference>
<keyword evidence="1" id="KW-0808">Transferase</keyword>
<comment type="catalytic activity">
    <reaction evidence="9">
        <text>dopamine + acetyl-CoA = N-acetyldopamine + CoA + H(+)</text>
        <dbReference type="Rhea" id="RHEA:51388"/>
        <dbReference type="ChEBI" id="CHEBI:15378"/>
        <dbReference type="ChEBI" id="CHEBI:57287"/>
        <dbReference type="ChEBI" id="CHEBI:57288"/>
        <dbReference type="ChEBI" id="CHEBI:59905"/>
        <dbReference type="ChEBI" id="CHEBI:125678"/>
    </reaction>
    <physiologicalReaction direction="left-to-right" evidence="9">
        <dbReference type="Rhea" id="RHEA:51389"/>
    </physiologicalReaction>
</comment>
<sequence>MEPRVVNGIRIRSMTVDDYKEVKEVLGRTFYVDEPLCMISGKNMQTHFEQEQDAYHLSLIEQNTSVVAVDETESNKIVGVVLAGAQVPSELEYHRLMADKYGKFYKFLSEIETEVNIFKSHGVSRVLYSHITAVERSMRGKGLGTRLTTAVMEVGRTMGFPLFVACCTSFYSARQKQALGMECIHAVAYADYKNERGEVVFEPPAPHTHARYMVGIL</sequence>
<dbReference type="Gene3D" id="3.40.630.30">
    <property type="match status" value="1"/>
</dbReference>
<evidence type="ECO:0000313" key="16">
    <source>
        <dbReference type="Proteomes" id="UP000295192"/>
    </source>
</evidence>
<comment type="pathway">
    <text evidence="3">Aromatic compound metabolism; melatonin biosynthesis; melatonin from serotonin: step 1/2.</text>
</comment>
<evidence type="ECO:0000256" key="1">
    <source>
        <dbReference type="ARBA" id="ARBA00022679"/>
    </source>
</evidence>
<dbReference type="OrthoDB" id="2115692at2759"/>
<comment type="catalytic activity">
    <reaction evidence="6">
        <text>dopamine + (9Z)-octadecenoyl-CoA = N-(9Z-octadecanoyl)-dopamine + CoA + H(+)</text>
        <dbReference type="Rhea" id="RHEA:51380"/>
        <dbReference type="ChEBI" id="CHEBI:15378"/>
        <dbReference type="ChEBI" id="CHEBI:31883"/>
        <dbReference type="ChEBI" id="CHEBI:57287"/>
        <dbReference type="ChEBI" id="CHEBI:57387"/>
        <dbReference type="ChEBI" id="CHEBI:59905"/>
    </reaction>
    <physiologicalReaction direction="left-to-right" evidence="6">
        <dbReference type="Rhea" id="RHEA:51381"/>
    </physiologicalReaction>
</comment>
<evidence type="ECO:0000313" key="15">
    <source>
        <dbReference type="EMBL" id="TDG46740.1"/>
    </source>
</evidence>
<evidence type="ECO:0000256" key="11">
    <source>
        <dbReference type="ARBA" id="ARBA00052178"/>
    </source>
</evidence>
<comment type="caution">
    <text evidence="15">The sequence shown here is derived from an EMBL/GenBank/DDBJ whole genome shotgun (WGS) entry which is preliminary data.</text>
</comment>
<evidence type="ECO:0000256" key="13">
    <source>
        <dbReference type="ARBA" id="ARBA00052491"/>
    </source>
</evidence>
<gene>
    <name evidence="15" type="ORF">AWZ03_006787</name>
</gene>
<dbReference type="AlphaFoldDB" id="A0A484BFG4"/>
<comment type="catalytic activity">
    <reaction evidence="8">
        <text>serotonin + (5Z,8Z,11Z,14Z)-eicosatetraenoyl-CoA = N-[(5Z,8Z,11Z,14Z)-eicosatetraenoyl]-serotonin + CoA + H(+)</text>
        <dbReference type="Rhea" id="RHEA:51396"/>
        <dbReference type="ChEBI" id="CHEBI:15378"/>
        <dbReference type="ChEBI" id="CHEBI:57287"/>
        <dbReference type="ChEBI" id="CHEBI:57368"/>
        <dbReference type="ChEBI" id="CHEBI:132255"/>
        <dbReference type="ChEBI" id="CHEBI:350546"/>
    </reaction>
    <physiologicalReaction direction="left-to-right" evidence="8">
        <dbReference type="Rhea" id="RHEA:51397"/>
    </physiologicalReaction>
</comment>
<dbReference type="GO" id="GO:0004059">
    <property type="term" value="F:aralkylamine N-acetyltransferase activity"/>
    <property type="evidence" value="ECO:0007669"/>
    <property type="project" value="UniProtKB-EC"/>
</dbReference>
<comment type="similarity">
    <text evidence="4">Belongs to the acetyltransferase family. AANAT subfamily.</text>
</comment>
<keyword evidence="2" id="KW-0012">Acyltransferase</keyword>
<evidence type="ECO:0000256" key="7">
    <source>
        <dbReference type="ARBA" id="ARBA00050849"/>
    </source>
</evidence>
<evidence type="ECO:0000256" key="12">
    <source>
        <dbReference type="ARBA" id="ARBA00052335"/>
    </source>
</evidence>